<dbReference type="SUPFAM" id="SSF57850">
    <property type="entry name" value="RING/U-box"/>
    <property type="match status" value="1"/>
</dbReference>
<dbReference type="CDD" id="cd16450">
    <property type="entry name" value="mRING-C3HGC3_RFWD3"/>
    <property type="match status" value="1"/>
</dbReference>
<name>A0A1J1HIZ1_9DIPT</name>
<accession>A0A1J1HIZ1</accession>
<feature type="compositionally biased region" description="Basic and acidic residues" evidence="5">
    <location>
        <begin position="22"/>
        <end position="31"/>
    </location>
</feature>
<dbReference type="PANTHER" id="PTHR16047">
    <property type="entry name" value="RFWD3 PROTEIN"/>
    <property type="match status" value="1"/>
</dbReference>
<dbReference type="InterPro" id="IPR013083">
    <property type="entry name" value="Znf_RING/FYVE/PHD"/>
</dbReference>
<evidence type="ECO:0000256" key="5">
    <source>
        <dbReference type="SAM" id="MobiDB-lite"/>
    </source>
</evidence>
<dbReference type="EMBL" id="CVRI01000004">
    <property type="protein sequence ID" value="CRK87530.1"/>
    <property type="molecule type" value="Genomic_DNA"/>
</dbReference>
<dbReference type="GO" id="GO:0008270">
    <property type="term" value="F:zinc ion binding"/>
    <property type="evidence" value="ECO:0007669"/>
    <property type="project" value="UniProtKB-KW"/>
</dbReference>
<sequence length="201" mass="22992">MDVEENDEVSNPQNVQSSSSDESPKSEENSVAKRKRRRTTPVPISNKEDEDDDGATCTICLDNFQSAGIHRVISLKCGHLFGESCIKRWIKECAHPKCCPQCKTKANARDIRFIYASKIRVFDNSREHDLELQIQNLNEEKKRLASENQINSIMVITQKAEIKRLKDEIEMLRDCARAESRRATAGIRTIKKTILMLMKLV</sequence>
<dbReference type="Gene3D" id="3.30.40.10">
    <property type="entry name" value="Zinc/RING finger domain, C3HC4 (zinc finger)"/>
    <property type="match status" value="1"/>
</dbReference>
<feature type="region of interest" description="Disordered" evidence="5">
    <location>
        <begin position="1"/>
        <end position="52"/>
    </location>
</feature>
<evidence type="ECO:0000313" key="8">
    <source>
        <dbReference type="Proteomes" id="UP000183832"/>
    </source>
</evidence>
<dbReference type="PROSITE" id="PS50089">
    <property type="entry name" value="ZF_RING_2"/>
    <property type="match status" value="1"/>
</dbReference>
<evidence type="ECO:0000256" key="1">
    <source>
        <dbReference type="ARBA" id="ARBA00022771"/>
    </source>
</evidence>
<keyword evidence="8" id="KW-1185">Reference proteome</keyword>
<dbReference type="GO" id="GO:0016567">
    <property type="term" value="P:protein ubiquitination"/>
    <property type="evidence" value="ECO:0007669"/>
    <property type="project" value="InterPro"/>
</dbReference>
<dbReference type="GO" id="GO:0036297">
    <property type="term" value="P:interstrand cross-link repair"/>
    <property type="evidence" value="ECO:0007669"/>
    <property type="project" value="InterPro"/>
</dbReference>
<evidence type="ECO:0000256" key="4">
    <source>
        <dbReference type="SAM" id="Coils"/>
    </source>
</evidence>
<keyword evidence="2" id="KW-0862">Zinc</keyword>
<evidence type="ECO:0000259" key="6">
    <source>
        <dbReference type="PROSITE" id="PS50089"/>
    </source>
</evidence>
<dbReference type="OrthoDB" id="5600418at2759"/>
<dbReference type="InterPro" id="IPR037381">
    <property type="entry name" value="RFWD3"/>
</dbReference>
<dbReference type="GO" id="GO:0005634">
    <property type="term" value="C:nucleus"/>
    <property type="evidence" value="ECO:0007669"/>
    <property type="project" value="InterPro"/>
</dbReference>
<reference evidence="7 8" key="1">
    <citation type="submission" date="2015-04" db="EMBL/GenBank/DDBJ databases">
        <authorList>
            <person name="Syromyatnikov M.Y."/>
            <person name="Popov V.N."/>
        </authorList>
    </citation>
    <scope>NUCLEOTIDE SEQUENCE [LARGE SCALE GENOMIC DNA]</scope>
</reference>
<evidence type="ECO:0000256" key="3">
    <source>
        <dbReference type="PROSITE-ProRule" id="PRU00175"/>
    </source>
</evidence>
<protein>
    <submittedName>
        <fullName evidence="7">CLUMA_CG001330, isoform A</fullName>
    </submittedName>
</protein>
<dbReference type="Pfam" id="PF13639">
    <property type="entry name" value="zf-RING_2"/>
    <property type="match status" value="1"/>
</dbReference>
<keyword evidence="1 3" id="KW-0863">Zinc-finger</keyword>
<evidence type="ECO:0000313" key="7">
    <source>
        <dbReference type="EMBL" id="CRK87530.1"/>
    </source>
</evidence>
<feature type="compositionally biased region" description="Low complexity" evidence="5">
    <location>
        <begin position="9"/>
        <end position="21"/>
    </location>
</feature>
<dbReference type="InterPro" id="IPR001841">
    <property type="entry name" value="Znf_RING"/>
</dbReference>
<dbReference type="PANTHER" id="PTHR16047:SF7">
    <property type="entry name" value="E3 UBIQUITIN-PROTEIN LIGASE RFWD3"/>
    <property type="match status" value="1"/>
</dbReference>
<keyword evidence="4" id="KW-0175">Coiled coil</keyword>
<proteinExistence type="predicted"/>
<keyword evidence="1 3" id="KW-0479">Metal-binding</keyword>
<evidence type="ECO:0000256" key="2">
    <source>
        <dbReference type="ARBA" id="ARBA00022833"/>
    </source>
</evidence>
<dbReference type="GO" id="GO:0004842">
    <property type="term" value="F:ubiquitin-protein transferase activity"/>
    <property type="evidence" value="ECO:0007669"/>
    <property type="project" value="InterPro"/>
</dbReference>
<organism evidence="7 8">
    <name type="scientific">Clunio marinus</name>
    <dbReference type="NCBI Taxonomy" id="568069"/>
    <lineage>
        <taxon>Eukaryota</taxon>
        <taxon>Metazoa</taxon>
        <taxon>Ecdysozoa</taxon>
        <taxon>Arthropoda</taxon>
        <taxon>Hexapoda</taxon>
        <taxon>Insecta</taxon>
        <taxon>Pterygota</taxon>
        <taxon>Neoptera</taxon>
        <taxon>Endopterygota</taxon>
        <taxon>Diptera</taxon>
        <taxon>Nematocera</taxon>
        <taxon>Chironomoidea</taxon>
        <taxon>Chironomidae</taxon>
        <taxon>Clunio</taxon>
    </lineage>
</organism>
<gene>
    <name evidence="7" type="ORF">CLUMA_CG001330</name>
</gene>
<dbReference type="Proteomes" id="UP000183832">
    <property type="component" value="Unassembled WGS sequence"/>
</dbReference>
<feature type="coiled-coil region" evidence="4">
    <location>
        <begin position="127"/>
        <end position="182"/>
    </location>
</feature>
<feature type="domain" description="RING-type" evidence="6">
    <location>
        <begin position="57"/>
        <end position="103"/>
    </location>
</feature>
<dbReference type="AlphaFoldDB" id="A0A1J1HIZ1"/>